<dbReference type="AlphaFoldDB" id="A0A327T6Y7"/>
<dbReference type="Pfam" id="PF09346">
    <property type="entry name" value="SMI1_KNR4"/>
    <property type="match status" value="1"/>
</dbReference>
<dbReference type="SUPFAM" id="SSF160631">
    <property type="entry name" value="SMI1/KNR4-like"/>
    <property type="match status" value="1"/>
</dbReference>
<dbReference type="OrthoDB" id="1077337at2"/>
<dbReference type="STRING" id="188932.AY601_2973"/>
<proteinExistence type="predicted"/>
<dbReference type="Proteomes" id="UP000249754">
    <property type="component" value="Unassembled WGS sequence"/>
</dbReference>
<organism evidence="2 3">
    <name type="scientific">Pedobacter cryoconitis</name>
    <dbReference type="NCBI Taxonomy" id="188932"/>
    <lineage>
        <taxon>Bacteria</taxon>
        <taxon>Pseudomonadati</taxon>
        <taxon>Bacteroidota</taxon>
        <taxon>Sphingobacteriia</taxon>
        <taxon>Sphingobacteriales</taxon>
        <taxon>Sphingobacteriaceae</taxon>
        <taxon>Pedobacter</taxon>
    </lineage>
</organism>
<dbReference type="EMBL" id="QLLR01000001">
    <property type="protein sequence ID" value="RAJ37360.1"/>
    <property type="molecule type" value="Genomic_DNA"/>
</dbReference>
<dbReference type="Gene3D" id="3.40.1580.10">
    <property type="entry name" value="SMI1/KNR4-like"/>
    <property type="match status" value="1"/>
</dbReference>
<dbReference type="InterPro" id="IPR018958">
    <property type="entry name" value="Knr4/Smi1-like_dom"/>
</dbReference>
<name>A0A327T6Y7_9SPHI</name>
<dbReference type="RefSeq" id="WP_111632071.1">
    <property type="nucleotide sequence ID" value="NZ_QLLR01000001.1"/>
</dbReference>
<evidence type="ECO:0000313" key="3">
    <source>
        <dbReference type="Proteomes" id="UP000249754"/>
    </source>
</evidence>
<gene>
    <name evidence="2" type="ORF">LY11_00437</name>
</gene>
<comment type="caution">
    <text evidence="2">The sequence shown here is derived from an EMBL/GenBank/DDBJ whole genome shotgun (WGS) entry which is preliminary data.</text>
</comment>
<feature type="domain" description="Knr4/Smi1-like" evidence="1">
    <location>
        <begin position="74"/>
        <end position="159"/>
    </location>
</feature>
<accession>A0A327T6Y7</accession>
<reference evidence="2 3" key="1">
    <citation type="submission" date="2018-06" db="EMBL/GenBank/DDBJ databases">
        <title>Genomic Encyclopedia of Archaeal and Bacterial Type Strains, Phase II (KMG-II): from individual species to whole genera.</title>
        <authorList>
            <person name="Goeker M."/>
        </authorList>
    </citation>
    <scope>NUCLEOTIDE SEQUENCE [LARGE SCALE GENOMIC DNA]</scope>
    <source>
        <strain evidence="2 3">DSM 14825</strain>
    </source>
</reference>
<evidence type="ECO:0000259" key="1">
    <source>
        <dbReference type="Pfam" id="PF09346"/>
    </source>
</evidence>
<protein>
    <submittedName>
        <fullName evidence="2">SUKH superfamily protein</fullName>
    </submittedName>
</protein>
<evidence type="ECO:0000313" key="2">
    <source>
        <dbReference type="EMBL" id="RAJ37360.1"/>
    </source>
</evidence>
<sequence length="201" mass="23119">MNSIQKKITDLGGVKFLDERNKNQNANDNLTYADSVVGALPEQRVIDFIKEYGFSTFKNYVMIKAIEKSSFLSSGEIELGLIFGFGDGTDSVKDAIDTYFIEEQLNWKFFPLFEGYPGDIIFYSLEPETKGKIYYWHHEGDINADKSLIANSFEEFINNLYLRQEEEEEEPELSADELASVNERRKRVGLPLIDKNRNEIA</sequence>
<dbReference type="InterPro" id="IPR037883">
    <property type="entry name" value="Knr4/Smi1-like_sf"/>
</dbReference>